<gene>
    <name evidence="2" type="ORF">KY5_7254</name>
</gene>
<evidence type="ECO:0000256" key="1">
    <source>
        <dbReference type="SAM" id="MobiDB-lite"/>
    </source>
</evidence>
<dbReference type="AlphaFoldDB" id="A0A291QL23"/>
<evidence type="ECO:0000313" key="3">
    <source>
        <dbReference type="Proteomes" id="UP000221011"/>
    </source>
</evidence>
<dbReference type="RefSeq" id="WP_159072687.1">
    <property type="nucleotide sequence ID" value="NZ_CP022685.1"/>
</dbReference>
<protein>
    <submittedName>
        <fullName evidence="2">Uncharacterized protein</fullName>
    </submittedName>
</protein>
<name>A0A291QL23_9ACTN</name>
<evidence type="ECO:0000313" key="2">
    <source>
        <dbReference type="EMBL" id="ATL32272.1"/>
    </source>
</evidence>
<accession>A0A291QL23</accession>
<dbReference type="Proteomes" id="UP000221011">
    <property type="component" value="Chromosome"/>
</dbReference>
<reference evidence="2 3" key="1">
    <citation type="submission" date="2017-08" db="EMBL/GenBank/DDBJ databases">
        <title>Complete Genome Sequence of Streptomyces formicae KY5, the formicamycin producer.</title>
        <authorList>
            <person name="Holmes N.A."/>
            <person name="Devine R."/>
            <person name="Qin Z."/>
            <person name="Seipke R.F."/>
            <person name="Wilkinson B."/>
            <person name="Hutchings M.I."/>
        </authorList>
    </citation>
    <scope>NUCLEOTIDE SEQUENCE [LARGE SCALE GENOMIC DNA]</scope>
    <source>
        <strain evidence="2 3">KY5</strain>
    </source>
</reference>
<organism evidence="2 3">
    <name type="scientific">Streptomyces formicae</name>
    <dbReference type="NCBI Taxonomy" id="1616117"/>
    <lineage>
        <taxon>Bacteria</taxon>
        <taxon>Bacillati</taxon>
        <taxon>Actinomycetota</taxon>
        <taxon>Actinomycetes</taxon>
        <taxon>Kitasatosporales</taxon>
        <taxon>Streptomycetaceae</taxon>
        <taxon>Streptomyces</taxon>
    </lineage>
</organism>
<sequence>MSAAERSRLLPVVHHGEKAPDLRVQLRCFISRDDERKVSDMVPASVEHEGNGQASGVSVPDLLADHPRHPILGCRGGAP</sequence>
<dbReference type="KEGG" id="sfk:KY5_7254"/>
<keyword evidence="3" id="KW-1185">Reference proteome</keyword>
<proteinExistence type="predicted"/>
<dbReference type="EMBL" id="CP022685">
    <property type="protein sequence ID" value="ATL32272.1"/>
    <property type="molecule type" value="Genomic_DNA"/>
</dbReference>
<feature type="region of interest" description="Disordered" evidence="1">
    <location>
        <begin position="40"/>
        <end position="79"/>
    </location>
</feature>